<evidence type="ECO:0008006" key="5">
    <source>
        <dbReference type="Google" id="ProtNLM"/>
    </source>
</evidence>
<dbReference type="InterPro" id="IPR011990">
    <property type="entry name" value="TPR-like_helical_dom_sf"/>
</dbReference>
<dbReference type="PROSITE" id="PS51375">
    <property type="entry name" value="PPR"/>
    <property type="match status" value="2"/>
</dbReference>
<dbReference type="InterPro" id="IPR046960">
    <property type="entry name" value="PPR_At4g14850-like_plant"/>
</dbReference>
<feature type="non-terminal residue" evidence="3">
    <location>
        <position position="109"/>
    </location>
</feature>
<evidence type="ECO:0000256" key="2">
    <source>
        <dbReference type="PROSITE-ProRule" id="PRU00708"/>
    </source>
</evidence>
<dbReference type="OMA" id="NEMRFRT"/>
<comment type="caution">
    <text evidence="3">The sequence shown here is derived from an EMBL/GenBank/DDBJ whole genome shotgun (WGS) entry which is preliminary data.</text>
</comment>
<feature type="non-terminal residue" evidence="3">
    <location>
        <position position="1"/>
    </location>
</feature>
<dbReference type="NCBIfam" id="TIGR00756">
    <property type="entry name" value="PPR"/>
    <property type="match status" value="2"/>
</dbReference>
<proteinExistence type="predicted"/>
<dbReference type="PANTHER" id="PTHR47926">
    <property type="entry name" value="PENTATRICOPEPTIDE REPEAT-CONTAINING PROTEIN"/>
    <property type="match status" value="1"/>
</dbReference>
<dbReference type="GO" id="GO:0009451">
    <property type="term" value="P:RNA modification"/>
    <property type="evidence" value="ECO:0007669"/>
    <property type="project" value="InterPro"/>
</dbReference>
<gene>
    <name evidence="3" type="ORF">KI387_006806</name>
</gene>
<evidence type="ECO:0000313" key="3">
    <source>
        <dbReference type="EMBL" id="KAH9326628.1"/>
    </source>
</evidence>
<feature type="repeat" description="PPR" evidence="2">
    <location>
        <begin position="21"/>
        <end position="51"/>
    </location>
</feature>
<feature type="repeat" description="PPR" evidence="2">
    <location>
        <begin position="52"/>
        <end position="86"/>
    </location>
</feature>
<dbReference type="EMBL" id="JAHRHJ020000002">
    <property type="protein sequence ID" value="KAH9326628.1"/>
    <property type="molecule type" value="Genomic_DNA"/>
</dbReference>
<accession>A0AA38LJ37</accession>
<dbReference type="Gene3D" id="1.25.40.10">
    <property type="entry name" value="Tetratricopeptide repeat domain"/>
    <property type="match status" value="1"/>
</dbReference>
<organism evidence="3 4">
    <name type="scientific">Taxus chinensis</name>
    <name type="common">Chinese yew</name>
    <name type="synonym">Taxus wallichiana var. chinensis</name>
    <dbReference type="NCBI Taxonomy" id="29808"/>
    <lineage>
        <taxon>Eukaryota</taxon>
        <taxon>Viridiplantae</taxon>
        <taxon>Streptophyta</taxon>
        <taxon>Embryophyta</taxon>
        <taxon>Tracheophyta</taxon>
        <taxon>Spermatophyta</taxon>
        <taxon>Pinopsida</taxon>
        <taxon>Pinidae</taxon>
        <taxon>Conifers II</taxon>
        <taxon>Cupressales</taxon>
        <taxon>Taxaceae</taxon>
        <taxon>Taxus</taxon>
    </lineage>
</organism>
<reference evidence="3 4" key="1">
    <citation type="journal article" date="2021" name="Nat. Plants">
        <title>The Taxus genome provides insights into paclitaxel biosynthesis.</title>
        <authorList>
            <person name="Xiong X."/>
            <person name="Gou J."/>
            <person name="Liao Q."/>
            <person name="Li Y."/>
            <person name="Zhou Q."/>
            <person name="Bi G."/>
            <person name="Li C."/>
            <person name="Du R."/>
            <person name="Wang X."/>
            <person name="Sun T."/>
            <person name="Guo L."/>
            <person name="Liang H."/>
            <person name="Lu P."/>
            <person name="Wu Y."/>
            <person name="Zhang Z."/>
            <person name="Ro D.K."/>
            <person name="Shang Y."/>
            <person name="Huang S."/>
            <person name="Yan J."/>
        </authorList>
    </citation>
    <scope>NUCLEOTIDE SEQUENCE [LARGE SCALE GENOMIC DNA]</scope>
    <source>
        <strain evidence="3">Ta-2019</strain>
    </source>
</reference>
<keyword evidence="1" id="KW-0677">Repeat</keyword>
<dbReference type="PANTHER" id="PTHR47926:SF347">
    <property type="entry name" value="PENTATRICOPEPTIDE REPEAT-CONTAINING PROTEIN"/>
    <property type="match status" value="1"/>
</dbReference>
<dbReference type="FunFam" id="1.25.40.10:FF:000344">
    <property type="entry name" value="Pentatricopeptide repeat-containing protein"/>
    <property type="match status" value="1"/>
</dbReference>
<dbReference type="GO" id="GO:0003723">
    <property type="term" value="F:RNA binding"/>
    <property type="evidence" value="ECO:0007669"/>
    <property type="project" value="InterPro"/>
</dbReference>
<sequence>KSLGMGKRLHDHMIRTGFKTDMYSDNSIVHMYAKCGSLESARQVFDEMPKRNVVSWNSIIAGCTQHRQCSDGFNLFCHMQMAGVKPDQFTFVSVLRACGDVAAMEVCKQ</sequence>
<dbReference type="Pfam" id="PF13812">
    <property type="entry name" value="PPR_3"/>
    <property type="match status" value="1"/>
</dbReference>
<evidence type="ECO:0000313" key="4">
    <source>
        <dbReference type="Proteomes" id="UP000824469"/>
    </source>
</evidence>
<keyword evidence="4" id="KW-1185">Reference proteome</keyword>
<protein>
    <recommendedName>
        <fullName evidence="5">Pentatricopeptide repeat-containing protein</fullName>
    </recommendedName>
</protein>
<dbReference type="Proteomes" id="UP000824469">
    <property type="component" value="Unassembled WGS sequence"/>
</dbReference>
<dbReference type="Pfam" id="PF13041">
    <property type="entry name" value="PPR_2"/>
    <property type="match status" value="1"/>
</dbReference>
<dbReference type="InterPro" id="IPR002885">
    <property type="entry name" value="PPR_rpt"/>
</dbReference>
<name>A0AA38LJ37_TAXCH</name>
<evidence type="ECO:0000256" key="1">
    <source>
        <dbReference type="ARBA" id="ARBA00022737"/>
    </source>
</evidence>
<dbReference type="AlphaFoldDB" id="A0AA38LJ37"/>